<dbReference type="EMBL" id="CP012752">
    <property type="protein sequence ID" value="ALG12414.1"/>
    <property type="molecule type" value="Genomic_DNA"/>
</dbReference>
<dbReference type="KEGG" id="kphy:AOZ06_41110"/>
<sequence length="192" mass="21230">MLIRQNVLERIRAGEVTLVFRRWTRPAVTAGGTLKTAVGVLAIDSVERIPLRRITAKDARLAGYNTLAELTSFLTGRDGDVYRLALRFAGADPRVSLRESLPSPEEIARICSALRRMDERSRRGPWTFTVLSLIGSRPGVRAPDLAQSLGRETLQFKADVRRLKELGLTKSLAVGYRLSPRGQAVVGQQPIP</sequence>
<organism evidence="1 2">
    <name type="scientific">Kibdelosporangium phytohabitans</name>
    <dbReference type="NCBI Taxonomy" id="860235"/>
    <lineage>
        <taxon>Bacteria</taxon>
        <taxon>Bacillati</taxon>
        <taxon>Actinomycetota</taxon>
        <taxon>Actinomycetes</taxon>
        <taxon>Pseudonocardiales</taxon>
        <taxon>Pseudonocardiaceae</taxon>
        <taxon>Kibdelosporangium</taxon>
    </lineage>
</organism>
<evidence type="ECO:0000313" key="2">
    <source>
        <dbReference type="Proteomes" id="UP000063699"/>
    </source>
</evidence>
<dbReference type="RefSeq" id="WP_054294309.1">
    <property type="nucleotide sequence ID" value="NZ_CP012752.1"/>
</dbReference>
<accession>A0A0N9I881</accession>
<dbReference type="OrthoDB" id="121143at2"/>
<name>A0A0N9I881_9PSEU</name>
<evidence type="ECO:0000313" key="1">
    <source>
        <dbReference type="EMBL" id="ALG12414.1"/>
    </source>
</evidence>
<dbReference type="Proteomes" id="UP000063699">
    <property type="component" value="Chromosome"/>
</dbReference>
<keyword evidence="2" id="KW-1185">Reference proteome</keyword>
<gene>
    <name evidence="1" type="ORF">AOZ06_41110</name>
</gene>
<dbReference type="STRING" id="860235.AOZ06_41110"/>
<proteinExistence type="predicted"/>
<protein>
    <recommendedName>
        <fullName evidence="3">ASCH domain-containing protein</fullName>
    </recommendedName>
</protein>
<reference evidence="1 2" key="1">
    <citation type="submission" date="2015-07" db="EMBL/GenBank/DDBJ databases">
        <title>Genome sequencing of Kibdelosporangium phytohabitans.</title>
        <authorList>
            <person name="Qin S."/>
            <person name="Xing K."/>
        </authorList>
    </citation>
    <scope>NUCLEOTIDE SEQUENCE [LARGE SCALE GENOMIC DNA]</scope>
    <source>
        <strain evidence="1 2">KLBMP1111</strain>
    </source>
</reference>
<dbReference type="AlphaFoldDB" id="A0A0N9I881"/>
<evidence type="ECO:0008006" key="3">
    <source>
        <dbReference type="Google" id="ProtNLM"/>
    </source>
</evidence>